<evidence type="ECO:0000313" key="1">
    <source>
        <dbReference type="EMBL" id="GJT23293.1"/>
    </source>
</evidence>
<evidence type="ECO:0000313" key="2">
    <source>
        <dbReference type="Proteomes" id="UP001151760"/>
    </source>
</evidence>
<name>A0ABQ5CBB4_9ASTR</name>
<reference evidence="1" key="2">
    <citation type="submission" date="2022-01" db="EMBL/GenBank/DDBJ databases">
        <authorList>
            <person name="Yamashiro T."/>
            <person name="Shiraishi A."/>
            <person name="Satake H."/>
            <person name="Nakayama K."/>
        </authorList>
    </citation>
    <scope>NUCLEOTIDE SEQUENCE</scope>
</reference>
<protein>
    <recommendedName>
        <fullName evidence="3">Integrase, catalytic region, zinc finger, CCHC-type, peptidase aspartic, catalytic</fullName>
    </recommendedName>
</protein>
<gene>
    <name evidence="1" type="ORF">Tco_0893230</name>
</gene>
<dbReference type="EMBL" id="BQNB010014043">
    <property type="protein sequence ID" value="GJT23293.1"/>
    <property type="molecule type" value="Genomic_DNA"/>
</dbReference>
<reference evidence="1" key="1">
    <citation type="journal article" date="2022" name="Int. J. Mol. Sci.">
        <title>Draft Genome of Tanacetum Coccineum: Genomic Comparison of Closely Related Tanacetum-Family Plants.</title>
        <authorList>
            <person name="Yamashiro T."/>
            <person name="Shiraishi A."/>
            <person name="Nakayama K."/>
            <person name="Satake H."/>
        </authorList>
    </citation>
    <scope>NUCLEOTIDE SEQUENCE</scope>
</reference>
<proteinExistence type="predicted"/>
<comment type="caution">
    <text evidence="1">The sequence shown here is derived from an EMBL/GenBank/DDBJ whole genome shotgun (WGS) entry which is preliminary data.</text>
</comment>
<organism evidence="1 2">
    <name type="scientific">Tanacetum coccineum</name>
    <dbReference type="NCBI Taxonomy" id="301880"/>
    <lineage>
        <taxon>Eukaryota</taxon>
        <taxon>Viridiplantae</taxon>
        <taxon>Streptophyta</taxon>
        <taxon>Embryophyta</taxon>
        <taxon>Tracheophyta</taxon>
        <taxon>Spermatophyta</taxon>
        <taxon>Magnoliopsida</taxon>
        <taxon>eudicotyledons</taxon>
        <taxon>Gunneridae</taxon>
        <taxon>Pentapetalae</taxon>
        <taxon>asterids</taxon>
        <taxon>campanulids</taxon>
        <taxon>Asterales</taxon>
        <taxon>Asteraceae</taxon>
        <taxon>Asteroideae</taxon>
        <taxon>Anthemideae</taxon>
        <taxon>Anthemidinae</taxon>
        <taxon>Tanacetum</taxon>
    </lineage>
</organism>
<sequence>MANLLEDIQCAGSDTRPPMLDRTDFASWQQRIRLYCRGKENGVNILKSIDEGPFQIGMFRETLAEGTEGALGLPKDIYSLINHYTDAKDIWDNVKMLLEGSELTKEYRESQLYVDFKHFRQHKGETIHDYYVRFAKLINDMRNIKMTMSIMQLNSKFVNNMLPEWGRFVTVVKLNRGLRDSNYDQPYAYLKQHEAHANENKMMLD</sequence>
<accession>A0ABQ5CBB4</accession>
<keyword evidence="2" id="KW-1185">Reference proteome</keyword>
<dbReference type="Proteomes" id="UP001151760">
    <property type="component" value="Unassembled WGS sequence"/>
</dbReference>
<dbReference type="Pfam" id="PF14223">
    <property type="entry name" value="Retrotran_gag_2"/>
    <property type="match status" value="1"/>
</dbReference>
<evidence type="ECO:0008006" key="3">
    <source>
        <dbReference type="Google" id="ProtNLM"/>
    </source>
</evidence>